<dbReference type="Proteomes" id="UP001196509">
    <property type="component" value="Unassembled WGS sequence"/>
</dbReference>
<dbReference type="Gene3D" id="3.30.450.40">
    <property type="match status" value="1"/>
</dbReference>
<dbReference type="Pfam" id="PF09339">
    <property type="entry name" value="HTH_IclR"/>
    <property type="match status" value="1"/>
</dbReference>
<name>A0AAE3D0Z0_9HYPH</name>
<evidence type="ECO:0000313" key="6">
    <source>
        <dbReference type="EMBL" id="MBW8639050.1"/>
    </source>
</evidence>
<feature type="domain" description="IclR-ED" evidence="5">
    <location>
        <begin position="69"/>
        <end position="245"/>
    </location>
</feature>
<evidence type="ECO:0000259" key="4">
    <source>
        <dbReference type="PROSITE" id="PS51077"/>
    </source>
</evidence>
<dbReference type="PANTHER" id="PTHR30136:SF35">
    <property type="entry name" value="HTH-TYPE TRANSCRIPTIONAL REGULATOR RV1719"/>
    <property type="match status" value="1"/>
</dbReference>
<dbReference type="InterPro" id="IPR050707">
    <property type="entry name" value="HTH_MetabolicPath_Reg"/>
</dbReference>
<organism evidence="6 7">
    <name type="scientific">Flavimaribacter sediminis</name>
    <dbReference type="NCBI Taxonomy" id="2865987"/>
    <lineage>
        <taxon>Bacteria</taxon>
        <taxon>Pseudomonadati</taxon>
        <taxon>Pseudomonadota</taxon>
        <taxon>Alphaproteobacteria</taxon>
        <taxon>Hyphomicrobiales</taxon>
        <taxon>Rhizobiaceae</taxon>
        <taxon>Flavimaribacter</taxon>
    </lineage>
</organism>
<reference evidence="6" key="1">
    <citation type="submission" date="2021-08" db="EMBL/GenBank/DDBJ databases">
        <title>Hoeflea bacterium WL0058 sp. nov., isolated from the sediment.</title>
        <authorList>
            <person name="Wang L."/>
            <person name="Zhang D."/>
        </authorList>
    </citation>
    <scope>NUCLEOTIDE SEQUENCE</scope>
    <source>
        <strain evidence="6">WL0058</strain>
    </source>
</reference>
<dbReference type="GO" id="GO:0003677">
    <property type="term" value="F:DNA binding"/>
    <property type="evidence" value="ECO:0007669"/>
    <property type="project" value="UniProtKB-KW"/>
</dbReference>
<evidence type="ECO:0000259" key="5">
    <source>
        <dbReference type="PROSITE" id="PS51078"/>
    </source>
</evidence>
<dbReference type="AlphaFoldDB" id="A0AAE3D0Z0"/>
<dbReference type="EMBL" id="JAICBX010000003">
    <property type="protein sequence ID" value="MBW8639050.1"/>
    <property type="molecule type" value="Genomic_DNA"/>
</dbReference>
<protein>
    <submittedName>
        <fullName evidence="6">Helix-turn-helix domain-containing protein</fullName>
    </submittedName>
</protein>
<keyword evidence="2" id="KW-0238">DNA-binding</keyword>
<sequence>MEQPLVKSAGRVLQIFEIFAQNKRAMRITEIAEELEIPQSSASLLVKTLMQNGYLDYSTRGRSVQPTMRLTLLGSWLNSQFFKAGSMHEMLQEISDVCEDTVVLGAETEIHLQYIHVVAGTHPLRYDLQPGATRYLLESNAGRVLLSMKTDEQIDLIITKTHLARALPSVSRRVLYDMIDKIRRDGYSFEPDMVVPGASVIAVPLKPGAVKRPLTIGIAGPTERLRVHLSQNVEILMHAKSKYLA</sequence>
<dbReference type="PANTHER" id="PTHR30136">
    <property type="entry name" value="HELIX-TURN-HELIX TRANSCRIPTIONAL REGULATOR, ICLR FAMILY"/>
    <property type="match status" value="1"/>
</dbReference>
<dbReference type="PROSITE" id="PS51077">
    <property type="entry name" value="HTH_ICLR"/>
    <property type="match status" value="1"/>
</dbReference>
<accession>A0AAE3D0Z0</accession>
<dbReference type="InterPro" id="IPR014757">
    <property type="entry name" value="Tscrpt_reg_IclR_C"/>
</dbReference>
<dbReference type="Pfam" id="PF01614">
    <property type="entry name" value="IclR_C"/>
    <property type="match status" value="1"/>
</dbReference>
<dbReference type="InterPro" id="IPR036388">
    <property type="entry name" value="WH-like_DNA-bd_sf"/>
</dbReference>
<keyword evidence="1" id="KW-0805">Transcription regulation</keyword>
<dbReference type="PROSITE" id="PS51078">
    <property type="entry name" value="ICLR_ED"/>
    <property type="match status" value="1"/>
</dbReference>
<proteinExistence type="predicted"/>
<evidence type="ECO:0000256" key="2">
    <source>
        <dbReference type="ARBA" id="ARBA00023125"/>
    </source>
</evidence>
<keyword evidence="3" id="KW-0804">Transcription</keyword>
<dbReference type="InterPro" id="IPR005471">
    <property type="entry name" value="Tscrpt_reg_IclR_N"/>
</dbReference>
<gene>
    <name evidence="6" type="ORF">K1W69_17775</name>
</gene>
<evidence type="ECO:0000256" key="3">
    <source>
        <dbReference type="ARBA" id="ARBA00023163"/>
    </source>
</evidence>
<feature type="domain" description="HTH iclR-type" evidence="4">
    <location>
        <begin position="6"/>
        <end position="75"/>
    </location>
</feature>
<keyword evidence="7" id="KW-1185">Reference proteome</keyword>
<dbReference type="SUPFAM" id="SSF55781">
    <property type="entry name" value="GAF domain-like"/>
    <property type="match status" value="1"/>
</dbReference>
<comment type="caution">
    <text evidence="6">The sequence shown here is derived from an EMBL/GenBank/DDBJ whole genome shotgun (WGS) entry which is preliminary data.</text>
</comment>
<dbReference type="InterPro" id="IPR029016">
    <property type="entry name" value="GAF-like_dom_sf"/>
</dbReference>
<evidence type="ECO:0000313" key="7">
    <source>
        <dbReference type="Proteomes" id="UP001196509"/>
    </source>
</evidence>
<dbReference type="RefSeq" id="WP_220229763.1">
    <property type="nucleotide sequence ID" value="NZ_JAICBX010000003.1"/>
</dbReference>
<dbReference type="Gene3D" id="1.10.10.10">
    <property type="entry name" value="Winged helix-like DNA-binding domain superfamily/Winged helix DNA-binding domain"/>
    <property type="match status" value="1"/>
</dbReference>
<dbReference type="InterPro" id="IPR036390">
    <property type="entry name" value="WH_DNA-bd_sf"/>
</dbReference>
<dbReference type="GO" id="GO:0003700">
    <property type="term" value="F:DNA-binding transcription factor activity"/>
    <property type="evidence" value="ECO:0007669"/>
    <property type="project" value="TreeGrafter"/>
</dbReference>
<dbReference type="SUPFAM" id="SSF46785">
    <property type="entry name" value="Winged helix' DNA-binding domain"/>
    <property type="match status" value="1"/>
</dbReference>
<dbReference type="GO" id="GO:0045892">
    <property type="term" value="P:negative regulation of DNA-templated transcription"/>
    <property type="evidence" value="ECO:0007669"/>
    <property type="project" value="TreeGrafter"/>
</dbReference>
<evidence type="ECO:0000256" key="1">
    <source>
        <dbReference type="ARBA" id="ARBA00023015"/>
    </source>
</evidence>